<dbReference type="GO" id="GO:0030422">
    <property type="term" value="P:siRNA processing"/>
    <property type="evidence" value="ECO:0007669"/>
    <property type="project" value="TreeGrafter"/>
</dbReference>
<keyword evidence="3" id="KW-1185">Reference proteome</keyword>
<dbReference type="EMBL" id="PJQY01000537">
    <property type="protein sequence ID" value="PQQ10231.1"/>
    <property type="molecule type" value="Genomic_DNA"/>
</dbReference>
<protein>
    <submittedName>
        <fullName evidence="2">Putative RNA-dependent RNA polymerase 1</fullName>
    </submittedName>
</protein>
<dbReference type="GO" id="GO:0031380">
    <property type="term" value="C:nuclear RNA-directed RNA polymerase complex"/>
    <property type="evidence" value="ECO:0007669"/>
    <property type="project" value="TreeGrafter"/>
</dbReference>
<evidence type="ECO:0000313" key="2">
    <source>
        <dbReference type="EMBL" id="PQQ10231.1"/>
    </source>
</evidence>
<keyword evidence="2" id="KW-0696">RNA-directed RNA polymerase</keyword>
<comment type="caution">
    <text evidence="2">The sequence shown here is derived from an EMBL/GenBank/DDBJ whole genome shotgun (WGS) entry which is preliminary data.</text>
</comment>
<keyword evidence="2" id="KW-0548">Nucleotidyltransferase</keyword>
<organism evidence="2 3">
    <name type="scientific">Prunus yedoensis var. nudiflora</name>
    <dbReference type="NCBI Taxonomy" id="2094558"/>
    <lineage>
        <taxon>Eukaryota</taxon>
        <taxon>Viridiplantae</taxon>
        <taxon>Streptophyta</taxon>
        <taxon>Embryophyta</taxon>
        <taxon>Tracheophyta</taxon>
        <taxon>Spermatophyta</taxon>
        <taxon>Magnoliopsida</taxon>
        <taxon>eudicotyledons</taxon>
        <taxon>Gunneridae</taxon>
        <taxon>Pentapetalae</taxon>
        <taxon>rosids</taxon>
        <taxon>fabids</taxon>
        <taxon>Rosales</taxon>
        <taxon>Rosaceae</taxon>
        <taxon>Amygdaloideae</taxon>
        <taxon>Amygdaleae</taxon>
        <taxon>Prunus</taxon>
    </lineage>
</organism>
<dbReference type="GO" id="GO:0003968">
    <property type="term" value="F:RNA-directed RNA polymerase activity"/>
    <property type="evidence" value="ECO:0007669"/>
    <property type="project" value="UniProtKB-KW"/>
</dbReference>
<evidence type="ECO:0000313" key="3">
    <source>
        <dbReference type="Proteomes" id="UP000250321"/>
    </source>
</evidence>
<feature type="domain" description="RDRP C-terminal head" evidence="1">
    <location>
        <begin position="50"/>
        <end position="190"/>
    </location>
</feature>
<dbReference type="AlphaFoldDB" id="A0A314YZP2"/>
<accession>A0A314YZP2</accession>
<reference evidence="2 3" key="1">
    <citation type="submission" date="2018-02" db="EMBL/GenBank/DDBJ databases">
        <title>Draft genome of wild Prunus yedoensis var. nudiflora.</title>
        <authorList>
            <person name="Baek S."/>
            <person name="Kim J.-H."/>
            <person name="Choi K."/>
            <person name="Kim G.-B."/>
            <person name="Cho A."/>
            <person name="Jang H."/>
            <person name="Shin C.-H."/>
            <person name="Yu H.-J."/>
            <person name="Mun J.-H."/>
        </authorList>
    </citation>
    <scope>NUCLEOTIDE SEQUENCE [LARGE SCALE GENOMIC DNA]</scope>
    <source>
        <strain evidence="3">cv. Jeju island</strain>
        <tissue evidence="2">Leaf</tissue>
    </source>
</reference>
<dbReference type="Pfam" id="PF26253">
    <property type="entry name" value="RdRP_head"/>
    <property type="match status" value="1"/>
</dbReference>
<dbReference type="InterPro" id="IPR058752">
    <property type="entry name" value="RDRP_C_head"/>
</dbReference>
<dbReference type="PANTHER" id="PTHR23079:SF1">
    <property type="entry name" value="RNA-DEPENDENT RNA POLYMERASE 1"/>
    <property type="match status" value="1"/>
</dbReference>
<sequence>MEKDDKLTYESKRVIGRLFRQVKHVELASDSSLNSGSIKSFTMEVAMKFYDPDMVVDGFEDYVKDAINYKSEYDYKLGNLMDYYGYKAEAEILSGSITAVSKNFNRGKDLESIHYAIKALRKEARTWFDEKSDMKPDINDVQAAKASAWYHVTYHPDYWGRCNKGMERDHFLSFPWCVFDKVIQIKRRNSSLK</sequence>
<proteinExistence type="predicted"/>
<keyword evidence="2" id="KW-0808">Transferase</keyword>
<dbReference type="OrthoDB" id="1705570at2759"/>
<dbReference type="Proteomes" id="UP000250321">
    <property type="component" value="Unassembled WGS sequence"/>
</dbReference>
<dbReference type="PANTHER" id="PTHR23079">
    <property type="entry name" value="RNA-DEPENDENT RNA POLYMERASE"/>
    <property type="match status" value="1"/>
</dbReference>
<gene>
    <name evidence="2" type="ORF">Pyn_29664</name>
</gene>
<dbReference type="STRING" id="2094558.A0A314YZP2"/>
<name>A0A314YZP2_PRUYE</name>
<evidence type="ECO:0000259" key="1">
    <source>
        <dbReference type="Pfam" id="PF26253"/>
    </source>
</evidence>
<dbReference type="InterPro" id="IPR007855">
    <property type="entry name" value="RDRP"/>
</dbReference>